<feature type="non-terminal residue" evidence="2">
    <location>
        <position position="1"/>
    </location>
</feature>
<evidence type="ECO:0008006" key="4">
    <source>
        <dbReference type="Google" id="ProtNLM"/>
    </source>
</evidence>
<sequence>QQRLRNRRQNRADGRIACDWCEQNLAARYGGEDDGSTSNNLARRPAAALDRGREAAERARECRERERDCRG</sequence>
<dbReference type="EMBL" id="OZ021739">
    <property type="protein sequence ID" value="CAK9322033.1"/>
    <property type="molecule type" value="Genomic_DNA"/>
</dbReference>
<dbReference type="Proteomes" id="UP001642487">
    <property type="component" value="Chromosome 5"/>
</dbReference>
<accession>A0ABP0YNG3</accession>
<evidence type="ECO:0000313" key="3">
    <source>
        <dbReference type="Proteomes" id="UP001642487"/>
    </source>
</evidence>
<gene>
    <name evidence="2" type="ORF">CITCOLO1_LOCUS14142</name>
</gene>
<name>A0ABP0YNG3_9ROSI</name>
<proteinExistence type="predicted"/>
<feature type="region of interest" description="Disordered" evidence="1">
    <location>
        <begin position="29"/>
        <end position="54"/>
    </location>
</feature>
<keyword evidence="3" id="KW-1185">Reference proteome</keyword>
<reference evidence="2 3" key="1">
    <citation type="submission" date="2024-03" db="EMBL/GenBank/DDBJ databases">
        <authorList>
            <person name="Gkanogiannis A."/>
            <person name="Becerra Lopez-Lavalle L."/>
        </authorList>
    </citation>
    <scope>NUCLEOTIDE SEQUENCE [LARGE SCALE GENOMIC DNA]</scope>
</reference>
<evidence type="ECO:0000256" key="1">
    <source>
        <dbReference type="SAM" id="MobiDB-lite"/>
    </source>
</evidence>
<organism evidence="2 3">
    <name type="scientific">Citrullus colocynthis</name>
    <name type="common">colocynth</name>
    <dbReference type="NCBI Taxonomy" id="252529"/>
    <lineage>
        <taxon>Eukaryota</taxon>
        <taxon>Viridiplantae</taxon>
        <taxon>Streptophyta</taxon>
        <taxon>Embryophyta</taxon>
        <taxon>Tracheophyta</taxon>
        <taxon>Spermatophyta</taxon>
        <taxon>Magnoliopsida</taxon>
        <taxon>eudicotyledons</taxon>
        <taxon>Gunneridae</taxon>
        <taxon>Pentapetalae</taxon>
        <taxon>rosids</taxon>
        <taxon>fabids</taxon>
        <taxon>Cucurbitales</taxon>
        <taxon>Cucurbitaceae</taxon>
        <taxon>Benincaseae</taxon>
        <taxon>Citrullus</taxon>
    </lineage>
</organism>
<protein>
    <recommendedName>
        <fullName evidence="4">HNH endonuclease</fullName>
    </recommendedName>
</protein>
<evidence type="ECO:0000313" key="2">
    <source>
        <dbReference type="EMBL" id="CAK9322033.1"/>
    </source>
</evidence>